<comment type="caution">
    <text evidence="1">The sequence shown here is derived from an EMBL/GenBank/DDBJ whole genome shotgun (WGS) entry which is preliminary data.</text>
</comment>
<name>A0A9W6X4K1_9STRA</name>
<dbReference type="EMBL" id="BSXW01000886">
    <property type="protein sequence ID" value="GMF31175.1"/>
    <property type="molecule type" value="Genomic_DNA"/>
</dbReference>
<evidence type="ECO:0000313" key="1">
    <source>
        <dbReference type="EMBL" id="GMF31175.1"/>
    </source>
</evidence>
<proteinExistence type="predicted"/>
<organism evidence="1 2">
    <name type="scientific">Phytophthora lilii</name>
    <dbReference type="NCBI Taxonomy" id="2077276"/>
    <lineage>
        <taxon>Eukaryota</taxon>
        <taxon>Sar</taxon>
        <taxon>Stramenopiles</taxon>
        <taxon>Oomycota</taxon>
        <taxon>Peronosporomycetes</taxon>
        <taxon>Peronosporales</taxon>
        <taxon>Peronosporaceae</taxon>
        <taxon>Phytophthora</taxon>
    </lineage>
</organism>
<keyword evidence="2" id="KW-1185">Reference proteome</keyword>
<evidence type="ECO:0000313" key="2">
    <source>
        <dbReference type="Proteomes" id="UP001165083"/>
    </source>
</evidence>
<dbReference type="AlphaFoldDB" id="A0A9W6X4K1"/>
<gene>
    <name evidence="1" type="ORF">Plil01_001332900</name>
</gene>
<reference evidence="1" key="1">
    <citation type="submission" date="2023-04" db="EMBL/GenBank/DDBJ databases">
        <title>Phytophthora lilii NBRC 32176.</title>
        <authorList>
            <person name="Ichikawa N."/>
            <person name="Sato H."/>
            <person name="Tonouchi N."/>
        </authorList>
    </citation>
    <scope>NUCLEOTIDE SEQUENCE</scope>
    <source>
        <strain evidence="1">NBRC 32176</strain>
    </source>
</reference>
<protein>
    <submittedName>
        <fullName evidence="1">Unnamed protein product</fullName>
    </submittedName>
</protein>
<sequence length="67" mass="7359">MMSNNIVAVTSTYSTVDLNTTRHSELDLSLQQHPINTPWVPDVNTTSSPQASLNVDQINCILKFLSG</sequence>
<accession>A0A9W6X4K1</accession>
<dbReference type="Proteomes" id="UP001165083">
    <property type="component" value="Unassembled WGS sequence"/>
</dbReference>